<reference evidence="1 2" key="1">
    <citation type="submission" date="2020-08" db="EMBL/GenBank/DDBJ databases">
        <title>A Genomic Blueprint of the Chicken Gut Microbiome.</title>
        <authorList>
            <person name="Gilroy R."/>
            <person name="Ravi A."/>
            <person name="Getino M."/>
            <person name="Pursley I."/>
            <person name="Horton D.L."/>
            <person name="Alikhan N.-F."/>
            <person name="Baker D."/>
            <person name="Gharbi K."/>
            <person name="Hall N."/>
            <person name="Watson M."/>
            <person name="Adriaenssens E.M."/>
            <person name="Foster-Nyarko E."/>
            <person name="Jarju S."/>
            <person name="Secka A."/>
            <person name="Antonio M."/>
            <person name="Oren A."/>
            <person name="Chaudhuri R."/>
            <person name="La Ragione R.M."/>
            <person name="Hildebrand F."/>
            <person name="Pallen M.J."/>
        </authorList>
    </citation>
    <scope>NUCLEOTIDE SEQUENCE [LARGE SCALE GENOMIC DNA]</scope>
    <source>
        <strain evidence="1 2">Sa1BUA13</strain>
    </source>
</reference>
<evidence type="ECO:0000313" key="1">
    <source>
        <dbReference type="EMBL" id="MBD8013390.1"/>
    </source>
</evidence>
<name>A0ABR8W8Q3_9BACL</name>
<proteinExistence type="predicted"/>
<sequence>MEGNLFVLLIAIVLSIATVIAVIKGSFNSGDALSPRALSSKFVREDIVSGHLIVDGRKIPTYNMGLLSLDGGIITLKFYHGFNSPVRITDVTMNGISIFSFLASSTNQKERNDYTIQLLKQTANQKTISHDLAGEVEQIILEVDELNAHMAAGEIVHLPGSEDYAWRGR</sequence>
<dbReference type="RefSeq" id="WP_191713643.1">
    <property type="nucleotide sequence ID" value="NZ_JACSPU010000001.1"/>
</dbReference>
<dbReference type="EMBL" id="JACSPU010000001">
    <property type="protein sequence ID" value="MBD8013390.1"/>
    <property type="molecule type" value="Genomic_DNA"/>
</dbReference>
<keyword evidence="2" id="KW-1185">Reference proteome</keyword>
<gene>
    <name evidence="1" type="ORF">H9630_01060</name>
</gene>
<dbReference type="Proteomes" id="UP000658980">
    <property type="component" value="Unassembled WGS sequence"/>
</dbReference>
<organism evidence="1 2">
    <name type="scientific">Planococcus wigleyi</name>
    <dbReference type="NCBI Taxonomy" id="2762216"/>
    <lineage>
        <taxon>Bacteria</taxon>
        <taxon>Bacillati</taxon>
        <taxon>Bacillota</taxon>
        <taxon>Bacilli</taxon>
        <taxon>Bacillales</taxon>
        <taxon>Caryophanaceae</taxon>
        <taxon>Planococcus</taxon>
    </lineage>
</organism>
<comment type="caution">
    <text evidence="1">The sequence shown here is derived from an EMBL/GenBank/DDBJ whole genome shotgun (WGS) entry which is preliminary data.</text>
</comment>
<accession>A0ABR8W8Q3</accession>
<evidence type="ECO:0000313" key="2">
    <source>
        <dbReference type="Proteomes" id="UP000658980"/>
    </source>
</evidence>
<protein>
    <submittedName>
        <fullName evidence="1">Uncharacterized protein</fullName>
    </submittedName>
</protein>